<dbReference type="InterPro" id="IPR003822">
    <property type="entry name" value="PAH"/>
</dbReference>
<dbReference type="PANTHER" id="PTHR12346:SF0">
    <property type="entry name" value="SIN3A, ISOFORM G"/>
    <property type="match status" value="1"/>
</dbReference>
<dbReference type="InterPro" id="IPR039774">
    <property type="entry name" value="Sin3-like"/>
</dbReference>
<comment type="caution">
    <text evidence="7">The sequence shown here is derived from an EMBL/GenBank/DDBJ whole genome shotgun (WGS) entry which is preliminary data.</text>
</comment>
<feature type="compositionally biased region" description="Acidic residues" evidence="5">
    <location>
        <begin position="107"/>
        <end position="117"/>
    </location>
</feature>
<evidence type="ECO:0000256" key="3">
    <source>
        <dbReference type="ARBA" id="ARBA00023242"/>
    </source>
</evidence>
<dbReference type="SMART" id="SM00761">
    <property type="entry name" value="HDAC_interact"/>
    <property type="match status" value="1"/>
</dbReference>
<organism evidence="7 8">
    <name type="scientific">Trichonephila clavata</name>
    <name type="common">Joro spider</name>
    <name type="synonym">Nephila clavata</name>
    <dbReference type="NCBI Taxonomy" id="2740835"/>
    <lineage>
        <taxon>Eukaryota</taxon>
        <taxon>Metazoa</taxon>
        <taxon>Ecdysozoa</taxon>
        <taxon>Arthropoda</taxon>
        <taxon>Chelicerata</taxon>
        <taxon>Arachnida</taxon>
        <taxon>Araneae</taxon>
        <taxon>Araneomorphae</taxon>
        <taxon>Entelegynae</taxon>
        <taxon>Araneoidea</taxon>
        <taxon>Nephilidae</taxon>
        <taxon>Trichonephila</taxon>
    </lineage>
</organism>
<keyword evidence="2" id="KW-0678">Repressor</keyword>
<evidence type="ECO:0000313" key="7">
    <source>
        <dbReference type="EMBL" id="GFR16135.1"/>
    </source>
</evidence>
<dbReference type="PROSITE" id="PS51477">
    <property type="entry name" value="PAH"/>
    <property type="match status" value="2"/>
</dbReference>
<evidence type="ECO:0000313" key="8">
    <source>
        <dbReference type="Proteomes" id="UP000887116"/>
    </source>
</evidence>
<keyword evidence="3 4" id="KW-0539">Nucleus</keyword>
<feature type="region of interest" description="Disordered" evidence="5">
    <location>
        <begin position="543"/>
        <end position="585"/>
    </location>
</feature>
<feature type="region of interest" description="Disordered" evidence="5">
    <location>
        <begin position="102"/>
        <end position="133"/>
    </location>
</feature>
<feature type="region of interest" description="Disordered" evidence="5">
    <location>
        <begin position="1042"/>
        <end position="1065"/>
    </location>
</feature>
<name>A0A8X6LND1_TRICU</name>
<dbReference type="GO" id="GO:0000122">
    <property type="term" value="P:negative regulation of transcription by RNA polymerase II"/>
    <property type="evidence" value="ECO:0007669"/>
    <property type="project" value="TreeGrafter"/>
</dbReference>
<protein>
    <submittedName>
        <fullName evidence="7">Paired amphipathic helix protein Sin3a</fullName>
    </submittedName>
</protein>
<gene>
    <name evidence="7" type="primary">Sin3a</name>
    <name evidence="7" type="ORF">TNCT_533011</name>
</gene>
<feature type="compositionally biased region" description="Acidic residues" evidence="5">
    <location>
        <begin position="569"/>
        <end position="583"/>
    </location>
</feature>
<accession>A0A8X6LND1</accession>
<evidence type="ECO:0000256" key="5">
    <source>
        <dbReference type="SAM" id="MobiDB-lite"/>
    </source>
</evidence>
<dbReference type="Pfam" id="PF16879">
    <property type="entry name" value="Sin3a_C"/>
    <property type="match status" value="1"/>
</dbReference>
<feature type="compositionally biased region" description="Basic and acidic residues" evidence="5">
    <location>
        <begin position="907"/>
        <end position="919"/>
    </location>
</feature>
<proteinExistence type="predicted"/>
<feature type="domain" description="Histone deacetylase interacting" evidence="6">
    <location>
        <begin position="254"/>
        <end position="354"/>
    </location>
</feature>
<feature type="non-terminal residue" evidence="7">
    <location>
        <position position="1"/>
    </location>
</feature>
<keyword evidence="8" id="KW-1185">Reference proteome</keyword>
<dbReference type="Pfam" id="PF02671">
    <property type="entry name" value="PAH"/>
    <property type="match status" value="1"/>
</dbReference>
<reference evidence="7" key="1">
    <citation type="submission" date="2020-07" db="EMBL/GenBank/DDBJ databases">
        <title>Multicomponent nature underlies the extraordinary mechanical properties of spider dragline silk.</title>
        <authorList>
            <person name="Kono N."/>
            <person name="Nakamura H."/>
            <person name="Mori M."/>
            <person name="Yoshida Y."/>
            <person name="Ohtoshi R."/>
            <person name="Malay A.D."/>
            <person name="Moran D.A.P."/>
            <person name="Tomita M."/>
            <person name="Numata K."/>
            <person name="Arakawa K."/>
        </authorList>
    </citation>
    <scope>NUCLEOTIDE SEQUENCE</scope>
</reference>
<dbReference type="SUPFAM" id="SSF47762">
    <property type="entry name" value="PAH2 domain"/>
    <property type="match status" value="2"/>
</dbReference>
<dbReference type="GO" id="GO:0003714">
    <property type="term" value="F:transcription corepressor activity"/>
    <property type="evidence" value="ECO:0007669"/>
    <property type="project" value="InterPro"/>
</dbReference>
<evidence type="ECO:0000256" key="2">
    <source>
        <dbReference type="ARBA" id="ARBA00022491"/>
    </source>
</evidence>
<feature type="region of interest" description="Disordered" evidence="5">
    <location>
        <begin position="885"/>
        <end position="921"/>
    </location>
</feature>
<evidence type="ECO:0000259" key="6">
    <source>
        <dbReference type="SMART" id="SM00761"/>
    </source>
</evidence>
<dbReference type="Gene3D" id="1.20.1160.11">
    <property type="entry name" value="Paired amphipathic helix"/>
    <property type="match status" value="2"/>
</dbReference>
<dbReference type="Pfam" id="PF08295">
    <property type="entry name" value="Sin3_corepress"/>
    <property type="match status" value="1"/>
</dbReference>
<evidence type="ECO:0000256" key="1">
    <source>
        <dbReference type="ARBA" id="ARBA00004123"/>
    </source>
</evidence>
<comment type="subcellular location">
    <subcellularLocation>
        <location evidence="1 4">Nucleus</location>
    </subcellularLocation>
</comment>
<dbReference type="OrthoDB" id="6431615at2759"/>
<evidence type="ECO:0000256" key="4">
    <source>
        <dbReference type="PROSITE-ProRule" id="PRU00810"/>
    </source>
</evidence>
<dbReference type="GO" id="GO:0070822">
    <property type="term" value="C:Sin3-type complex"/>
    <property type="evidence" value="ECO:0007669"/>
    <property type="project" value="TreeGrafter"/>
</dbReference>
<sequence length="1321" mass="152991">LEASTSEETDLNLSQSDYLDKIEDLNLLKEINEKYAKSFLYKVKDRFIEEPQIFEKLVELINSMCYQNQLETDVLLEALDLFQGHEDLIAEFKSFIPKAVYESPAGQEEEEEEEDISDMVPQMPDENPPSQHDSMDISRITAVNDPSIASVYKYGSYEDHLFFDKVRAAFGYEEVYNNFLRCLMLFNEDIITRSELVQICTPFLGTFPELFKELKDMLGFNENGDNIEAIPMKIIKLENVRNKSGIAADIDFSAGGRNGASYLPLPPDFKQAKCSGRTPLCDEVLNDTWVSFPTWSEDSTFVTSCKTQYEEIIYRCEDERFELDMAISANNYTLQILENVQKKINKMTAEEKSMFSLDNFLGGTSMVLQRKALHRLYGDKTEELIEGLKRNPVVAVPIILKRLKVKEDEWRDKEKKFNEIWRNQMEQYYLKSLDHQGINFKQNDSKTFRPKSILNDMEMAYAESKANPQQIEPHFTLELKEVEVFLDAINLMLQYLKKLPGVYRDDRRKIELVIRSFIPYIFGAPSATKTEDDLEVDEEIQGESMDVDNDGEERSGQNSSAGSNKDEGEGSSEEDSNEDDQSDESSKAFIEEIDVFDRMDPLPTTNMPYTLFFVSKTWFVFFRQFHILFERLSKFLHESNCKEALVKQKENEDMSNEEKNPKPLYKEFIESVTHLLNGVIDYSQFEEEARSLFGIHAYISFTMDKLILSIVRQLQQVVTDDISKQCTALFNQHTKNIFTGGCTSPVEASQIEHCYLRKVERMMDDEQVFRVIWHKKQRILTIELLERETEETYPDPIEAEKWSNYLDTYFTEDSCCEELLAEVQQMPVFLSRNLRKQKLFWKNRVMQVEKQWHQRQSSKSTKKHLPLSTRKKRALSVIAPMLRKKPRRSSIAENSGYSSCSGVVPKDGNEPNSSDKSEAIEPVGKNFKDDIEELGVKEDLNKIIVNDQVTIESEENLEEPNIPEKEENSLGNESVVIDVFSSLNAQTGQASAESPKPLPEIADQDLKETAVDETIKEELPKEEIEKVEVDKDACTSVVTPDKKDEFVVEPENISEEKSEDDMVPESFLKATDSDTELKSKGDLVVNSANCVLETNKDPKEEDGEAIDDSNYVDKTDEAEPPAEKSSIGKKQLKRKSIQKTSEYSIKTRKNRIKRKMKRGLLRSSNSCKRKQRQVKRKFEVLDDPTFDFAYFSELPENDKVLHLALKYVTIEDDEQATFKKGSYKIHFVQNQDMFVYRKDSLTRARETHQAVSEIKTSNFNAWHRIWLERYATPSMIKYCNDWLLRSDPEKFKLMQVTVSDCTKPPYIPYNKYRVRYYKTAT</sequence>
<feature type="region of interest" description="Disordered" evidence="5">
    <location>
        <begin position="986"/>
        <end position="1005"/>
    </location>
</feature>
<dbReference type="InterPro" id="IPR013194">
    <property type="entry name" value="HDAC_interact_dom"/>
</dbReference>
<dbReference type="PANTHER" id="PTHR12346">
    <property type="entry name" value="SIN3B-RELATED"/>
    <property type="match status" value="1"/>
</dbReference>
<dbReference type="Proteomes" id="UP000887116">
    <property type="component" value="Unassembled WGS sequence"/>
</dbReference>
<dbReference type="FunFam" id="1.20.1160.11:FF:000002">
    <property type="entry name" value="Paired amphipathic helix protein SIN3"/>
    <property type="match status" value="1"/>
</dbReference>
<dbReference type="InterPro" id="IPR031693">
    <property type="entry name" value="Sin3_C"/>
</dbReference>
<dbReference type="EMBL" id="BMAO01017507">
    <property type="protein sequence ID" value="GFR16135.1"/>
    <property type="molecule type" value="Genomic_DNA"/>
</dbReference>
<feature type="region of interest" description="Disordered" evidence="5">
    <location>
        <begin position="1094"/>
        <end position="1140"/>
    </location>
</feature>
<feature type="compositionally biased region" description="Polar residues" evidence="5">
    <location>
        <begin position="891"/>
        <end position="901"/>
    </location>
</feature>
<dbReference type="InterPro" id="IPR036600">
    <property type="entry name" value="PAH_sf"/>
</dbReference>